<dbReference type="Gene3D" id="3.40.50.1820">
    <property type="entry name" value="alpha/beta hydrolase"/>
    <property type="match status" value="1"/>
</dbReference>
<dbReference type="OrthoDB" id="6846267at2759"/>
<evidence type="ECO:0000256" key="3">
    <source>
        <dbReference type="RuleBase" id="RU361235"/>
    </source>
</evidence>
<feature type="domain" description="Carboxylesterase type B" evidence="4">
    <location>
        <begin position="17"/>
        <end position="461"/>
    </location>
</feature>
<protein>
    <recommendedName>
        <fullName evidence="3">Carboxylic ester hydrolase</fullName>
        <ecNumber evidence="3">3.1.1.-</ecNumber>
    </recommendedName>
</protein>
<dbReference type="PANTHER" id="PTHR43142">
    <property type="entry name" value="CARBOXYLIC ESTER HYDROLASE"/>
    <property type="match status" value="1"/>
</dbReference>
<keyword evidence="6" id="KW-1185">Reference proteome</keyword>
<dbReference type="GO" id="GO:0016787">
    <property type="term" value="F:hydrolase activity"/>
    <property type="evidence" value="ECO:0007669"/>
    <property type="project" value="UniProtKB-KW"/>
</dbReference>
<comment type="caution">
    <text evidence="5">The sequence shown here is derived from an EMBL/GenBank/DDBJ whole genome shotgun (WGS) entry which is preliminary data.</text>
</comment>
<dbReference type="InterPro" id="IPR002018">
    <property type="entry name" value="CarbesteraseB"/>
</dbReference>
<dbReference type="SUPFAM" id="SSF53474">
    <property type="entry name" value="alpha/beta-Hydrolases"/>
    <property type="match status" value="1"/>
</dbReference>
<evidence type="ECO:0000313" key="5">
    <source>
        <dbReference type="EMBL" id="KAF8484667.1"/>
    </source>
</evidence>
<keyword evidence="2 3" id="KW-0378">Hydrolase</keyword>
<dbReference type="InterPro" id="IPR029058">
    <property type="entry name" value="AB_hydrolase_fold"/>
</dbReference>
<dbReference type="EC" id="3.1.1.-" evidence="3"/>
<dbReference type="PANTHER" id="PTHR43142:SF1">
    <property type="entry name" value="CARBOXYLIC ESTER HYDROLASE"/>
    <property type="match status" value="1"/>
</dbReference>
<dbReference type="InterPro" id="IPR019826">
    <property type="entry name" value="Carboxylesterase_B_AS"/>
</dbReference>
<evidence type="ECO:0000256" key="1">
    <source>
        <dbReference type="ARBA" id="ARBA00005964"/>
    </source>
</evidence>
<evidence type="ECO:0000259" key="4">
    <source>
        <dbReference type="Pfam" id="PF00135"/>
    </source>
</evidence>
<name>A0A9P5TCP5_9AGAM</name>
<evidence type="ECO:0000256" key="2">
    <source>
        <dbReference type="ARBA" id="ARBA00022801"/>
    </source>
</evidence>
<comment type="similarity">
    <text evidence="1 3">Belongs to the type-B carboxylesterase/lipase family.</text>
</comment>
<dbReference type="Proteomes" id="UP000759537">
    <property type="component" value="Unassembled WGS sequence"/>
</dbReference>
<dbReference type="EMBL" id="WHVB01000003">
    <property type="protein sequence ID" value="KAF8484667.1"/>
    <property type="molecule type" value="Genomic_DNA"/>
</dbReference>
<evidence type="ECO:0000313" key="6">
    <source>
        <dbReference type="Proteomes" id="UP000759537"/>
    </source>
</evidence>
<dbReference type="PROSITE" id="PS00122">
    <property type="entry name" value="CARBOXYLESTERASE_B_1"/>
    <property type="match status" value="1"/>
</dbReference>
<dbReference type="Pfam" id="PF00135">
    <property type="entry name" value="COesterase"/>
    <property type="match status" value="1"/>
</dbReference>
<gene>
    <name evidence="5" type="ORF">DFH94DRAFT_624254</name>
</gene>
<proteinExistence type="inferred from homology"/>
<reference evidence="5" key="2">
    <citation type="journal article" date="2020" name="Nat. Commun.">
        <title>Large-scale genome sequencing of mycorrhizal fungi provides insights into the early evolution of symbiotic traits.</title>
        <authorList>
            <person name="Miyauchi S."/>
            <person name="Kiss E."/>
            <person name="Kuo A."/>
            <person name="Drula E."/>
            <person name="Kohler A."/>
            <person name="Sanchez-Garcia M."/>
            <person name="Morin E."/>
            <person name="Andreopoulos B."/>
            <person name="Barry K.W."/>
            <person name="Bonito G."/>
            <person name="Buee M."/>
            <person name="Carver A."/>
            <person name="Chen C."/>
            <person name="Cichocki N."/>
            <person name="Clum A."/>
            <person name="Culley D."/>
            <person name="Crous P.W."/>
            <person name="Fauchery L."/>
            <person name="Girlanda M."/>
            <person name="Hayes R.D."/>
            <person name="Keri Z."/>
            <person name="LaButti K."/>
            <person name="Lipzen A."/>
            <person name="Lombard V."/>
            <person name="Magnuson J."/>
            <person name="Maillard F."/>
            <person name="Murat C."/>
            <person name="Nolan M."/>
            <person name="Ohm R.A."/>
            <person name="Pangilinan J."/>
            <person name="Pereira M.F."/>
            <person name="Perotto S."/>
            <person name="Peter M."/>
            <person name="Pfister S."/>
            <person name="Riley R."/>
            <person name="Sitrit Y."/>
            <person name="Stielow J.B."/>
            <person name="Szollosi G."/>
            <person name="Zifcakova L."/>
            <person name="Stursova M."/>
            <person name="Spatafora J.W."/>
            <person name="Tedersoo L."/>
            <person name="Vaario L.M."/>
            <person name="Yamada A."/>
            <person name="Yan M."/>
            <person name="Wang P."/>
            <person name="Xu J."/>
            <person name="Bruns T."/>
            <person name="Baldrian P."/>
            <person name="Vilgalys R."/>
            <person name="Dunand C."/>
            <person name="Henrissat B."/>
            <person name="Grigoriev I.V."/>
            <person name="Hibbett D."/>
            <person name="Nagy L.G."/>
            <person name="Martin F.M."/>
        </authorList>
    </citation>
    <scope>NUCLEOTIDE SEQUENCE</scope>
    <source>
        <strain evidence="5">Prilba</strain>
    </source>
</reference>
<dbReference type="AlphaFoldDB" id="A0A9P5TCP5"/>
<reference evidence="5" key="1">
    <citation type="submission" date="2019-10" db="EMBL/GenBank/DDBJ databases">
        <authorList>
            <consortium name="DOE Joint Genome Institute"/>
            <person name="Kuo A."/>
            <person name="Miyauchi S."/>
            <person name="Kiss E."/>
            <person name="Drula E."/>
            <person name="Kohler A."/>
            <person name="Sanchez-Garcia M."/>
            <person name="Andreopoulos B."/>
            <person name="Barry K.W."/>
            <person name="Bonito G."/>
            <person name="Buee M."/>
            <person name="Carver A."/>
            <person name="Chen C."/>
            <person name="Cichocki N."/>
            <person name="Clum A."/>
            <person name="Culley D."/>
            <person name="Crous P.W."/>
            <person name="Fauchery L."/>
            <person name="Girlanda M."/>
            <person name="Hayes R."/>
            <person name="Keri Z."/>
            <person name="LaButti K."/>
            <person name="Lipzen A."/>
            <person name="Lombard V."/>
            <person name="Magnuson J."/>
            <person name="Maillard F."/>
            <person name="Morin E."/>
            <person name="Murat C."/>
            <person name="Nolan M."/>
            <person name="Ohm R."/>
            <person name="Pangilinan J."/>
            <person name="Pereira M."/>
            <person name="Perotto S."/>
            <person name="Peter M."/>
            <person name="Riley R."/>
            <person name="Sitrit Y."/>
            <person name="Stielow B."/>
            <person name="Szollosi G."/>
            <person name="Zifcakova L."/>
            <person name="Stursova M."/>
            <person name="Spatafora J.W."/>
            <person name="Tedersoo L."/>
            <person name="Vaario L.-M."/>
            <person name="Yamada A."/>
            <person name="Yan M."/>
            <person name="Wang P."/>
            <person name="Xu J."/>
            <person name="Bruns T."/>
            <person name="Baldrian P."/>
            <person name="Vilgalys R."/>
            <person name="Henrissat B."/>
            <person name="Grigoriev I.V."/>
            <person name="Hibbett D."/>
            <person name="Nagy L.G."/>
            <person name="Martin F.M."/>
        </authorList>
    </citation>
    <scope>NUCLEOTIDE SEQUENCE</scope>
    <source>
        <strain evidence="5">Prilba</strain>
    </source>
</reference>
<accession>A0A9P5TCP5</accession>
<sequence length="534" mass="59894">MSSVHLHDELAQTYDRVVVETRFGPVTGGRSRNGAAVFLEIPYALPPQRFENPVALPSDFRYQQRDYITESSYAVQPTGDGQAAGIKFEDKVGLGEPTENPLFLNIVAPPSFPVQSNFAVKVYIHGGFLQFGSPHSLESQAQYVAAERSEVWINIGYRLSAFGFLACDEPKIEGNFGFKDQWIAFEWIHDNIGAFGGDPQNIQITGLSAGEKPSEHHLGIVGAHSIHQSLHHASRLPSGVKAPFTSVVLQSNAIVMNPKTPEESRPQFAALSRALGLDPDAADTLSILRDPERTSWRSIIELIDSEKLGSHGTFRGCLDGTWLSNLPDPMAWQRTGGLARGLLEHGVRNVIIGDLSEEWYLYSIAHPIKHKQDIQWNLERYYTSDVVQSMIELYGRPDDAKVEELVKLFGVILSTAQVHLPVRLLHRDLLQAGYPTFRYAIQWTSEQARPNGYVTHGTDRALWAFRGLTAPEEAVARAWLDAIDQATKQLEFRHPDKRDWKKILALQTDKQIEWTTDENWEDATKMRKLLPGEL</sequence>
<organism evidence="5 6">
    <name type="scientific">Russula ochroleuca</name>
    <dbReference type="NCBI Taxonomy" id="152965"/>
    <lineage>
        <taxon>Eukaryota</taxon>
        <taxon>Fungi</taxon>
        <taxon>Dikarya</taxon>
        <taxon>Basidiomycota</taxon>
        <taxon>Agaricomycotina</taxon>
        <taxon>Agaricomycetes</taxon>
        <taxon>Russulales</taxon>
        <taxon>Russulaceae</taxon>
        <taxon>Russula</taxon>
    </lineage>
</organism>